<feature type="compositionally biased region" description="Basic and acidic residues" evidence="1">
    <location>
        <begin position="57"/>
        <end position="78"/>
    </location>
</feature>
<dbReference type="STRING" id="262209.AWH69_01065"/>
<dbReference type="AlphaFoldDB" id="A0A176QFF1"/>
<keyword evidence="3" id="KW-1185">Reference proteome</keyword>
<dbReference type="Proteomes" id="UP000076976">
    <property type="component" value="Unassembled WGS sequence"/>
</dbReference>
<evidence type="ECO:0000256" key="1">
    <source>
        <dbReference type="SAM" id="MobiDB-lite"/>
    </source>
</evidence>
<dbReference type="Pfam" id="PF19736">
    <property type="entry name" value="DUF6226"/>
    <property type="match status" value="1"/>
</dbReference>
<dbReference type="EMBL" id="LQZG01000001">
    <property type="protein sequence ID" value="OAB88434.1"/>
    <property type="molecule type" value="Genomic_DNA"/>
</dbReference>
<evidence type="ECO:0000313" key="3">
    <source>
        <dbReference type="Proteomes" id="UP000076976"/>
    </source>
</evidence>
<proteinExistence type="predicted"/>
<evidence type="ECO:0000313" key="2">
    <source>
        <dbReference type="EMBL" id="OAB88434.1"/>
    </source>
</evidence>
<feature type="region of interest" description="Disordered" evidence="1">
    <location>
        <begin position="56"/>
        <end position="78"/>
    </location>
</feature>
<protein>
    <submittedName>
        <fullName evidence="2">Uncharacterized protein</fullName>
    </submittedName>
</protein>
<accession>A0A176QFF1</accession>
<dbReference type="InterPro" id="IPR045773">
    <property type="entry name" value="DUF6226"/>
</dbReference>
<organism evidence="2 3">
    <name type="scientific">Janibacter melonis</name>
    <dbReference type="NCBI Taxonomy" id="262209"/>
    <lineage>
        <taxon>Bacteria</taxon>
        <taxon>Bacillati</taxon>
        <taxon>Actinomycetota</taxon>
        <taxon>Actinomycetes</taxon>
        <taxon>Micrococcales</taxon>
        <taxon>Intrasporangiaceae</taxon>
        <taxon>Janibacter</taxon>
    </lineage>
</organism>
<dbReference type="RefSeq" id="WP_068270196.1">
    <property type="nucleotide sequence ID" value="NZ_LQZG01000001.1"/>
</dbReference>
<comment type="caution">
    <text evidence="2">The sequence shown here is derived from an EMBL/GenBank/DDBJ whole genome shotgun (WGS) entry which is preliminary data.</text>
</comment>
<gene>
    <name evidence="2" type="ORF">AWH69_01065</name>
</gene>
<reference evidence="2 3" key="1">
    <citation type="submission" date="2016-01" db="EMBL/GenBank/DDBJ databases">
        <title>Janibacter melonis strain CD11_4 genome sequencing and assembly.</title>
        <authorList>
            <person name="Nair G.R."/>
            <person name="Kaur G."/>
            <person name="Chander A.M."/>
            <person name="Mayilraj S."/>
        </authorList>
    </citation>
    <scope>NUCLEOTIDE SEQUENCE [LARGE SCALE GENOMIC DNA]</scope>
    <source>
        <strain evidence="2 3">CD11-4</strain>
    </source>
</reference>
<feature type="region of interest" description="Disordered" evidence="1">
    <location>
        <begin position="107"/>
        <end position="126"/>
    </location>
</feature>
<sequence length="267" mass="28812">MTVDRPWWHAHNAGLEALSAEDRRWLPEDAALPTHVLQLLDAVEARFAAARTVADWADPHDDPADPGEHAEPREEEYSRVSHPERYVVVGERVQAWVDELVARGLAGPEEVPPPRPLGPSEAASSGDGWLLRPRLELDRVVVLRPHRAGALPLVLGQIGSEAVVVAAGSPAVELALLPDCGCDACDSGSAALLQEVDEAVLPVVDGSLRVRVTAEREQVASAGSARTASWARSDTRARRRALGRGAYEHAGPPWDPAWPVRRPSLFA</sequence>
<name>A0A176QFF1_9MICO</name>